<dbReference type="InterPro" id="IPR025158">
    <property type="entry name" value="Mg_chelat-rel_C"/>
</dbReference>
<dbReference type="InterPro" id="IPR004482">
    <property type="entry name" value="Mg_chelat-rel"/>
</dbReference>
<keyword evidence="5" id="KW-1185">Reference proteome</keyword>
<proteinExistence type="inferred from homology"/>
<dbReference type="SUPFAM" id="SSF54211">
    <property type="entry name" value="Ribosomal protein S5 domain 2-like"/>
    <property type="match status" value="1"/>
</dbReference>
<dbReference type="InterPro" id="IPR045006">
    <property type="entry name" value="CHLI-like"/>
</dbReference>
<sequence length="536" mass="56102">MDGAVTAAPETGRARPAGWGGTLKPGGRIASVAFHGIEVLGVDVQVQTASGLPVFAVVGLPDKAVGESRERVRAALASLGLALPPKRIIVNLAPADLNKEGSHFDLPIALALLATMGVLPGAELNRYAALGELGLDGRIAAVAGVLPAAISAAQMGLGLICPAEQGGEAAWAGEIEVVAAPSLLALINHFRGSQVLRPPEPKIALQEGAALDLADIKGQESAKRALEIAAVGSHNLLMIGPPGSGKSMLAQRLPGILPPLEPAEALEVSMIHSVAGSLAGGRLLRRRPFRDPHHSATLAALTGGGPRAKPGEVSLAHLGVLFLDELPEFPRSALESLRQPLESGRVTVARAAAHVTYPARFQLIAAMNPCRCGHLGDMTRGCGRQPRCGQDYQAKLSGPLLDRLDLAIEVPAVSASDLTLPPSAERSADVAARVATARAFHHERVKRLVDGTASPTSSAPRCNAELDGRWLEELAAPDSEGRRLLGNAVERFRLSARGYHRILKLARSLADLEAEPQIRRVHIAEALSYRQLQAGP</sequence>
<dbReference type="InterPro" id="IPR014721">
    <property type="entry name" value="Ribsml_uS5_D2-typ_fold_subgr"/>
</dbReference>
<dbReference type="InterPro" id="IPR020568">
    <property type="entry name" value="Ribosomal_Su5_D2-typ_SF"/>
</dbReference>
<dbReference type="InterPro" id="IPR000523">
    <property type="entry name" value="Mg_chelatse_chII-like_cat_dom"/>
</dbReference>
<accession>A0A5J6MRL2</accession>
<dbReference type="SUPFAM" id="SSF52540">
    <property type="entry name" value="P-loop containing nucleoside triphosphate hydrolases"/>
    <property type="match status" value="1"/>
</dbReference>
<evidence type="ECO:0000256" key="2">
    <source>
        <dbReference type="SAM" id="MobiDB-lite"/>
    </source>
</evidence>
<name>A0A5J6MRL2_9PROT</name>
<gene>
    <name evidence="4" type="ORF">FRZ44_51560</name>
</gene>
<feature type="domain" description="AAA+ ATPase" evidence="3">
    <location>
        <begin position="232"/>
        <end position="414"/>
    </location>
</feature>
<dbReference type="Proteomes" id="UP000326202">
    <property type="component" value="Chromosome"/>
</dbReference>
<evidence type="ECO:0000313" key="5">
    <source>
        <dbReference type="Proteomes" id="UP000326202"/>
    </source>
</evidence>
<dbReference type="PANTHER" id="PTHR32039:SF7">
    <property type="entry name" value="COMPETENCE PROTEIN COMM"/>
    <property type="match status" value="1"/>
</dbReference>
<dbReference type="InterPro" id="IPR027417">
    <property type="entry name" value="P-loop_NTPase"/>
</dbReference>
<dbReference type="Gene3D" id="3.40.50.300">
    <property type="entry name" value="P-loop containing nucleotide triphosphate hydrolases"/>
    <property type="match status" value="1"/>
</dbReference>
<dbReference type="AlphaFoldDB" id="A0A5J6MRL2"/>
<dbReference type="Pfam" id="PF13335">
    <property type="entry name" value="Mg_chelatase_C"/>
    <property type="match status" value="1"/>
</dbReference>
<feature type="region of interest" description="Disordered" evidence="2">
    <location>
        <begin position="1"/>
        <end position="20"/>
    </location>
</feature>
<dbReference type="OrthoDB" id="9813147at2"/>
<dbReference type="Gene3D" id="3.30.230.10">
    <property type="match status" value="1"/>
</dbReference>
<dbReference type="KEGG" id="htq:FRZ44_51560"/>
<dbReference type="NCBIfam" id="TIGR00368">
    <property type="entry name" value="YifB family Mg chelatase-like AAA ATPase"/>
    <property type="match status" value="1"/>
</dbReference>
<dbReference type="EMBL" id="CP042906">
    <property type="protein sequence ID" value="QEX19841.1"/>
    <property type="molecule type" value="Genomic_DNA"/>
</dbReference>
<comment type="similarity">
    <text evidence="1">Belongs to the Mg-chelatase subunits D/I family. ComM subfamily.</text>
</comment>
<evidence type="ECO:0000256" key="1">
    <source>
        <dbReference type="ARBA" id="ARBA00006354"/>
    </source>
</evidence>
<dbReference type="InterPro" id="IPR003593">
    <property type="entry name" value="AAA+_ATPase"/>
</dbReference>
<reference evidence="4 5" key="1">
    <citation type="submission" date="2019-08" db="EMBL/GenBank/DDBJ databases">
        <title>Hyperibacter terrae gen. nov., sp. nov. and Hyperibacter viscosus sp. nov., two new members in the family Rhodospirillaceae isolated from the rhizosphere of Hypericum perforatum.</title>
        <authorList>
            <person name="Noviana Z."/>
        </authorList>
    </citation>
    <scope>NUCLEOTIDE SEQUENCE [LARGE SCALE GENOMIC DNA]</scope>
    <source>
        <strain evidence="4 5">R5913</strain>
    </source>
</reference>
<evidence type="ECO:0000259" key="3">
    <source>
        <dbReference type="SMART" id="SM00382"/>
    </source>
</evidence>
<organism evidence="4 5">
    <name type="scientific">Hypericibacter terrae</name>
    <dbReference type="NCBI Taxonomy" id="2602015"/>
    <lineage>
        <taxon>Bacteria</taxon>
        <taxon>Pseudomonadati</taxon>
        <taxon>Pseudomonadota</taxon>
        <taxon>Alphaproteobacteria</taxon>
        <taxon>Rhodospirillales</taxon>
        <taxon>Dongiaceae</taxon>
        <taxon>Hypericibacter</taxon>
    </lineage>
</organism>
<dbReference type="SMART" id="SM00382">
    <property type="entry name" value="AAA"/>
    <property type="match status" value="1"/>
</dbReference>
<dbReference type="Pfam" id="PF01078">
    <property type="entry name" value="Mg_chelatase"/>
    <property type="match status" value="1"/>
</dbReference>
<dbReference type="GO" id="GO:0005524">
    <property type="term" value="F:ATP binding"/>
    <property type="evidence" value="ECO:0007669"/>
    <property type="project" value="InterPro"/>
</dbReference>
<evidence type="ECO:0000313" key="4">
    <source>
        <dbReference type="EMBL" id="QEX19841.1"/>
    </source>
</evidence>
<dbReference type="PANTHER" id="PTHR32039">
    <property type="entry name" value="MAGNESIUM-CHELATASE SUBUNIT CHLI"/>
    <property type="match status" value="1"/>
</dbReference>
<dbReference type="Pfam" id="PF13541">
    <property type="entry name" value="ChlI"/>
    <property type="match status" value="1"/>
</dbReference>
<protein>
    <submittedName>
        <fullName evidence="4">ATPase AAA</fullName>
    </submittedName>
</protein>